<dbReference type="SUPFAM" id="SSF56112">
    <property type="entry name" value="Protein kinase-like (PK-like)"/>
    <property type="match status" value="1"/>
</dbReference>
<dbReference type="InterPro" id="IPR011009">
    <property type="entry name" value="Kinase-like_dom_sf"/>
</dbReference>
<name>A0A0H2R6U3_9AGAM</name>
<dbReference type="PANTHER" id="PTHR43173">
    <property type="entry name" value="ABC1 FAMILY PROTEIN"/>
    <property type="match status" value="1"/>
</dbReference>
<dbReference type="InterPro" id="IPR004147">
    <property type="entry name" value="ABC1_dom"/>
</dbReference>
<evidence type="ECO:0000313" key="4">
    <source>
        <dbReference type="Proteomes" id="UP000053477"/>
    </source>
</evidence>
<dbReference type="InterPro" id="IPR045307">
    <property type="entry name" value="ADCK1_dom"/>
</dbReference>
<organism evidence="3 4">
    <name type="scientific">Schizopora paradoxa</name>
    <dbReference type="NCBI Taxonomy" id="27342"/>
    <lineage>
        <taxon>Eukaryota</taxon>
        <taxon>Fungi</taxon>
        <taxon>Dikarya</taxon>
        <taxon>Basidiomycota</taxon>
        <taxon>Agaricomycotina</taxon>
        <taxon>Agaricomycetes</taxon>
        <taxon>Hymenochaetales</taxon>
        <taxon>Schizoporaceae</taxon>
        <taxon>Schizopora</taxon>
    </lineage>
</organism>
<sequence>MTTTAVVKLANSFKNTSTYRRSCLLHFRGHAAVCLPNNAFFLRGYSLKSSPQPSQTSSKFAQSSGQLRRWTRRFACFGLALGGVYVADKQFFSSSLTRTARTFATGVIIASDYKINFRAHPPFAESIADVHARNAERIYDLLRANGGLYLKIGQAIAMQSAVLPPEFQARFARMFDDAPQNTWADVEAVIRDEFGGKSPEDVFQTIEKEARASASVAQVHWARLHDGREVAVKVQKKEIQQQVNWDLWAFKVVMYVYTKLFDLPLYGMVPFISERLLLETDFENEAQNAMRMATLVESESQLRGKVYIPYVYNELTTKRVMTAEWIEGVRLWDKATITSPWRGEKGHGTPGCRGEPMDATVVDHSANVGKPIREAWKGLTTDGGLGLQLKDVMQTMVDLFSAQMFMWGWVHCDPHPGNILIRRIPTSSTTEGRAELVLLDHGLYVHLPHDLRVQYAELWRALIALDLGTIKRVASGWGIAEEDSDLFGSAVLLRPYGSTRAQLSSALGSFSPSSSSSGESLPPMDEGERIYKMQEASRQAIRRIFGGIEGKNGAKGKWPLELIFVGRALRIIQANNQYLGSPANRIKLTGMWASRAVTRAEAGLETLAQREAGGQPAEQRIQSQSVRGVLHAFMREIVFRFVLLSSDLFFWMTRVRQWAGLGGGMEDILEAQMQSVASGLGVQLNSSVFEG</sequence>
<dbReference type="InParanoid" id="A0A0H2R6U3"/>
<dbReference type="CDD" id="cd13969">
    <property type="entry name" value="ADCK1-like"/>
    <property type="match status" value="1"/>
</dbReference>
<dbReference type="EMBL" id="KQ086132">
    <property type="protein sequence ID" value="KLO07564.1"/>
    <property type="molecule type" value="Genomic_DNA"/>
</dbReference>
<dbReference type="Pfam" id="PF03109">
    <property type="entry name" value="ABC1"/>
    <property type="match status" value="1"/>
</dbReference>
<gene>
    <name evidence="3" type="ORF">SCHPADRAFT_945178</name>
</gene>
<evidence type="ECO:0000256" key="1">
    <source>
        <dbReference type="ARBA" id="ARBA00009670"/>
    </source>
</evidence>
<reference evidence="3 4" key="1">
    <citation type="submission" date="2015-04" db="EMBL/GenBank/DDBJ databases">
        <title>Complete genome sequence of Schizopora paradoxa KUC8140, a cosmopolitan wood degrader in East Asia.</title>
        <authorList>
            <consortium name="DOE Joint Genome Institute"/>
            <person name="Min B."/>
            <person name="Park H."/>
            <person name="Jang Y."/>
            <person name="Kim J.-J."/>
            <person name="Kim K.H."/>
            <person name="Pangilinan J."/>
            <person name="Lipzen A."/>
            <person name="Riley R."/>
            <person name="Grigoriev I.V."/>
            <person name="Spatafora J.W."/>
            <person name="Choi I.-G."/>
        </authorList>
    </citation>
    <scope>NUCLEOTIDE SEQUENCE [LARGE SCALE GENOMIC DNA]</scope>
    <source>
        <strain evidence="3 4">KUC8140</strain>
    </source>
</reference>
<dbReference type="AlphaFoldDB" id="A0A0H2R6U3"/>
<proteinExistence type="inferred from homology"/>
<dbReference type="Proteomes" id="UP000053477">
    <property type="component" value="Unassembled WGS sequence"/>
</dbReference>
<dbReference type="STRING" id="27342.A0A0H2R6U3"/>
<dbReference type="PANTHER" id="PTHR43173:SF37">
    <property type="entry name" value="ABC1 FAMILY PROTEIN C10F6.14C"/>
    <property type="match status" value="1"/>
</dbReference>
<evidence type="ECO:0000313" key="3">
    <source>
        <dbReference type="EMBL" id="KLO07564.1"/>
    </source>
</evidence>
<accession>A0A0H2R6U3</accession>
<comment type="similarity">
    <text evidence="1">Belongs to the protein kinase superfamily. ADCK protein kinase family.</text>
</comment>
<evidence type="ECO:0000259" key="2">
    <source>
        <dbReference type="Pfam" id="PF03109"/>
    </source>
</evidence>
<feature type="domain" description="ABC1 atypical kinase-like" evidence="2">
    <location>
        <begin position="174"/>
        <end position="472"/>
    </location>
</feature>
<protein>
    <submittedName>
        <fullName evidence="3">ABC1-domain-containing protein</fullName>
    </submittedName>
</protein>
<dbReference type="InterPro" id="IPR051130">
    <property type="entry name" value="Mito_struct-func_regulator"/>
</dbReference>
<keyword evidence="4" id="KW-1185">Reference proteome</keyword>
<dbReference type="OrthoDB" id="427480at2759"/>